<dbReference type="EMBL" id="JH767142">
    <property type="protein sequence ID" value="EQC38112.1"/>
    <property type="molecule type" value="Genomic_DNA"/>
</dbReference>
<evidence type="ECO:0000313" key="3">
    <source>
        <dbReference type="Proteomes" id="UP000030762"/>
    </source>
</evidence>
<protein>
    <submittedName>
        <fullName evidence="2">Uncharacterized protein</fullName>
    </submittedName>
</protein>
<gene>
    <name evidence="2" type="ORF">SDRG_04542</name>
</gene>
<sequence length="121" mass="13655">MSFSQSLCQDWHARCAGQTRNDHHATINDDDDARSKRPRTTTTAAVGPAPLPTTLPSVCEMRSFGLQDKAEAVSTARATWGADMTKWREAAFEHIDTKESAQHIRAQQRAYRRQLLQPHRP</sequence>
<evidence type="ECO:0000256" key="1">
    <source>
        <dbReference type="SAM" id="MobiDB-lite"/>
    </source>
</evidence>
<dbReference type="AlphaFoldDB" id="T0S5X8"/>
<dbReference type="InParanoid" id="T0S5X8"/>
<dbReference type="GeneID" id="19945269"/>
<accession>T0S5X8</accession>
<keyword evidence="3" id="KW-1185">Reference proteome</keyword>
<dbReference type="RefSeq" id="XP_008608439.1">
    <property type="nucleotide sequence ID" value="XM_008610217.1"/>
</dbReference>
<dbReference type="OMA" id="LPSVCEM"/>
<name>T0S5X8_SAPDV</name>
<organism evidence="2 3">
    <name type="scientific">Saprolegnia diclina (strain VS20)</name>
    <dbReference type="NCBI Taxonomy" id="1156394"/>
    <lineage>
        <taxon>Eukaryota</taxon>
        <taxon>Sar</taxon>
        <taxon>Stramenopiles</taxon>
        <taxon>Oomycota</taxon>
        <taxon>Saprolegniomycetes</taxon>
        <taxon>Saprolegniales</taxon>
        <taxon>Saprolegniaceae</taxon>
        <taxon>Saprolegnia</taxon>
    </lineage>
</organism>
<evidence type="ECO:0000313" key="2">
    <source>
        <dbReference type="EMBL" id="EQC38112.1"/>
    </source>
</evidence>
<dbReference type="OrthoDB" id="166799at2759"/>
<reference evidence="2 3" key="1">
    <citation type="submission" date="2012-04" db="EMBL/GenBank/DDBJ databases">
        <title>The Genome Sequence of Saprolegnia declina VS20.</title>
        <authorList>
            <consortium name="The Broad Institute Genome Sequencing Platform"/>
            <person name="Russ C."/>
            <person name="Nusbaum C."/>
            <person name="Tyler B."/>
            <person name="van West P."/>
            <person name="Dieguez-Uribeondo J."/>
            <person name="de Bruijn I."/>
            <person name="Tripathy S."/>
            <person name="Jiang R."/>
            <person name="Young S.K."/>
            <person name="Zeng Q."/>
            <person name="Gargeya S."/>
            <person name="Fitzgerald M."/>
            <person name="Haas B."/>
            <person name="Abouelleil A."/>
            <person name="Alvarado L."/>
            <person name="Arachchi H.M."/>
            <person name="Berlin A."/>
            <person name="Chapman S.B."/>
            <person name="Goldberg J."/>
            <person name="Griggs A."/>
            <person name="Gujja S."/>
            <person name="Hansen M."/>
            <person name="Howarth C."/>
            <person name="Imamovic A."/>
            <person name="Larimer J."/>
            <person name="McCowen C."/>
            <person name="Montmayeur A."/>
            <person name="Murphy C."/>
            <person name="Neiman D."/>
            <person name="Pearson M."/>
            <person name="Priest M."/>
            <person name="Roberts A."/>
            <person name="Saif S."/>
            <person name="Shea T."/>
            <person name="Sisk P."/>
            <person name="Sykes S."/>
            <person name="Wortman J."/>
            <person name="Nusbaum C."/>
            <person name="Birren B."/>
        </authorList>
    </citation>
    <scope>NUCLEOTIDE SEQUENCE [LARGE SCALE GENOMIC DNA]</scope>
    <source>
        <strain evidence="2 3">VS20</strain>
    </source>
</reference>
<dbReference type="Proteomes" id="UP000030762">
    <property type="component" value="Unassembled WGS sequence"/>
</dbReference>
<proteinExistence type="predicted"/>
<dbReference type="VEuPathDB" id="FungiDB:SDRG_04542"/>
<feature type="region of interest" description="Disordered" evidence="1">
    <location>
        <begin position="18"/>
        <end position="54"/>
    </location>
</feature>